<feature type="binding site" evidence="5">
    <location>
        <position position="70"/>
    </location>
    <ligand>
        <name>Zn(2+)</name>
        <dbReference type="ChEBI" id="CHEBI:29105"/>
    </ligand>
</feature>
<dbReference type="OrthoDB" id="288014at2"/>
<dbReference type="HAMAP" id="MF_00213">
    <property type="entry name" value="HypA_HybF"/>
    <property type="match status" value="1"/>
</dbReference>
<dbReference type="GO" id="GO:0016151">
    <property type="term" value="F:nickel cation binding"/>
    <property type="evidence" value="ECO:0007669"/>
    <property type="project" value="UniProtKB-UniRule"/>
</dbReference>
<accession>A0A4D4J467</accession>
<evidence type="ECO:0000313" key="6">
    <source>
        <dbReference type="EMBL" id="GDY28753.1"/>
    </source>
</evidence>
<comment type="function">
    <text evidence="5">Involved in the maturation of [NiFe] hydrogenases. Required for nickel insertion into the metal center of the hydrogenase.</text>
</comment>
<comment type="caution">
    <text evidence="6">The sequence shown here is derived from an EMBL/GenBank/DDBJ whole genome shotgun (WGS) entry which is preliminary data.</text>
</comment>
<keyword evidence="2 5" id="KW-0533">Nickel</keyword>
<name>A0A4D4J467_9PSEU</name>
<evidence type="ECO:0000256" key="3">
    <source>
        <dbReference type="ARBA" id="ARBA00022723"/>
    </source>
</evidence>
<keyword evidence="4 5" id="KW-0862">Zinc</keyword>
<dbReference type="GO" id="GO:0051604">
    <property type="term" value="P:protein maturation"/>
    <property type="evidence" value="ECO:0007669"/>
    <property type="project" value="InterPro"/>
</dbReference>
<protein>
    <recommendedName>
        <fullName evidence="5">Hydrogenase maturation factor HypA</fullName>
    </recommendedName>
</protein>
<feature type="binding site" evidence="5">
    <location>
        <position position="73"/>
    </location>
    <ligand>
        <name>Zn(2+)</name>
        <dbReference type="ChEBI" id="CHEBI:29105"/>
    </ligand>
</feature>
<sequence length="109" mass="11667">MHELAITQGVVDAVTERLGDTRVSRVVLEIGRLSGVAVESVRFCFPLVAEGTPLAGARLDIVEPPGRGRCRRCGRETELVDPLAVCPCGSADLELTSGRQLLVKRVEVA</sequence>
<dbReference type="InterPro" id="IPR000688">
    <property type="entry name" value="HypA/HybF"/>
</dbReference>
<dbReference type="EMBL" id="BJFL01000001">
    <property type="protein sequence ID" value="GDY28753.1"/>
    <property type="molecule type" value="Genomic_DNA"/>
</dbReference>
<dbReference type="Pfam" id="PF01155">
    <property type="entry name" value="HypA"/>
    <property type="match status" value="1"/>
</dbReference>
<dbReference type="Gene3D" id="3.30.2320.80">
    <property type="match status" value="1"/>
</dbReference>
<organism evidence="6 7">
    <name type="scientific">Gandjariella thermophila</name>
    <dbReference type="NCBI Taxonomy" id="1931992"/>
    <lineage>
        <taxon>Bacteria</taxon>
        <taxon>Bacillati</taxon>
        <taxon>Actinomycetota</taxon>
        <taxon>Actinomycetes</taxon>
        <taxon>Pseudonocardiales</taxon>
        <taxon>Pseudonocardiaceae</taxon>
        <taxon>Gandjariella</taxon>
    </lineage>
</organism>
<feature type="binding site" evidence="5">
    <location>
        <position position="88"/>
    </location>
    <ligand>
        <name>Zn(2+)</name>
        <dbReference type="ChEBI" id="CHEBI:29105"/>
    </ligand>
</feature>
<dbReference type="PANTHER" id="PTHR34535">
    <property type="entry name" value="HYDROGENASE MATURATION FACTOR HYPA"/>
    <property type="match status" value="1"/>
</dbReference>
<proteinExistence type="inferred from homology"/>
<reference evidence="7" key="1">
    <citation type="submission" date="2019-04" db="EMBL/GenBank/DDBJ databases">
        <title>Draft genome sequence of Pseudonocardiaceae bacterium SL3-2-4.</title>
        <authorList>
            <person name="Ningsih F."/>
            <person name="Yokota A."/>
            <person name="Sakai Y."/>
            <person name="Nanatani K."/>
            <person name="Yabe S."/>
            <person name="Oetari A."/>
            <person name="Sjamsuridzal W."/>
        </authorList>
    </citation>
    <scope>NUCLEOTIDE SEQUENCE [LARGE SCALE GENOMIC DNA]</scope>
    <source>
        <strain evidence="7">SL3-2-4</strain>
    </source>
</reference>
<gene>
    <name evidence="5 6" type="primary">hypA</name>
    <name evidence="6" type="ORF">GTS_03860</name>
</gene>
<evidence type="ECO:0000256" key="1">
    <source>
        <dbReference type="ARBA" id="ARBA00010748"/>
    </source>
</evidence>
<keyword evidence="3 5" id="KW-0479">Metal-binding</keyword>
<dbReference type="PANTHER" id="PTHR34535:SF3">
    <property type="entry name" value="HYDROGENASE MATURATION FACTOR HYPA"/>
    <property type="match status" value="1"/>
</dbReference>
<evidence type="ECO:0000313" key="7">
    <source>
        <dbReference type="Proteomes" id="UP000298860"/>
    </source>
</evidence>
<dbReference type="Proteomes" id="UP000298860">
    <property type="component" value="Unassembled WGS sequence"/>
</dbReference>
<dbReference type="RefSeq" id="WP_137811933.1">
    <property type="nucleotide sequence ID" value="NZ_BJFL01000001.1"/>
</dbReference>
<feature type="binding site" evidence="5">
    <location>
        <position position="2"/>
    </location>
    <ligand>
        <name>Ni(2+)</name>
        <dbReference type="ChEBI" id="CHEBI:49786"/>
    </ligand>
</feature>
<evidence type="ECO:0000256" key="4">
    <source>
        <dbReference type="ARBA" id="ARBA00022833"/>
    </source>
</evidence>
<dbReference type="GO" id="GO:0008270">
    <property type="term" value="F:zinc ion binding"/>
    <property type="evidence" value="ECO:0007669"/>
    <property type="project" value="UniProtKB-UniRule"/>
</dbReference>
<evidence type="ECO:0000256" key="5">
    <source>
        <dbReference type="HAMAP-Rule" id="MF_00213"/>
    </source>
</evidence>
<evidence type="ECO:0000256" key="2">
    <source>
        <dbReference type="ARBA" id="ARBA00022596"/>
    </source>
</evidence>
<dbReference type="AlphaFoldDB" id="A0A4D4J467"/>
<dbReference type="PIRSF" id="PIRSF004761">
    <property type="entry name" value="Hydrgn_mat_HypA"/>
    <property type="match status" value="1"/>
</dbReference>
<dbReference type="InterPro" id="IPR020538">
    <property type="entry name" value="Hydgase_Ni_incorp_HypA/HybF_CS"/>
</dbReference>
<keyword evidence="7" id="KW-1185">Reference proteome</keyword>
<dbReference type="PROSITE" id="PS01249">
    <property type="entry name" value="HYPA"/>
    <property type="match status" value="1"/>
</dbReference>
<feature type="binding site" evidence="5">
    <location>
        <position position="86"/>
    </location>
    <ligand>
        <name>Zn(2+)</name>
        <dbReference type="ChEBI" id="CHEBI:29105"/>
    </ligand>
</feature>
<comment type="similarity">
    <text evidence="1 5">Belongs to the HypA/HybF family.</text>
</comment>